<evidence type="ECO:0000256" key="4">
    <source>
        <dbReference type="ARBA" id="ARBA00022532"/>
    </source>
</evidence>
<dbReference type="STRING" id="3760.A0A251Q2N0"/>
<keyword evidence="5" id="KW-0560">Oxidoreductase</keyword>
<dbReference type="Gene3D" id="3.90.110.10">
    <property type="entry name" value="Lactate dehydrogenase/glycoside hydrolase, family 4, C-terminal"/>
    <property type="match status" value="1"/>
</dbReference>
<dbReference type="FunFam" id="3.90.110.10:FF:000001">
    <property type="entry name" value="Malate dehydrogenase"/>
    <property type="match status" value="1"/>
</dbReference>
<gene>
    <name evidence="9" type="ORF">PRUPE_3G194400</name>
</gene>
<dbReference type="Proteomes" id="UP000006882">
    <property type="component" value="Chromosome G3"/>
</dbReference>
<evidence type="ECO:0000256" key="7">
    <source>
        <dbReference type="ARBA" id="ARBA00048313"/>
    </source>
</evidence>
<dbReference type="GO" id="GO:0006099">
    <property type="term" value="P:tricarboxylic acid cycle"/>
    <property type="evidence" value="ECO:0007669"/>
    <property type="project" value="UniProtKB-KW"/>
</dbReference>
<protein>
    <recommendedName>
        <fullName evidence="3">malate dehydrogenase</fullName>
        <ecNumber evidence="3">1.1.1.37</ecNumber>
    </recommendedName>
</protein>
<dbReference type="PANTHER" id="PTHR11540">
    <property type="entry name" value="MALATE AND LACTATE DEHYDROGENASE"/>
    <property type="match status" value="1"/>
</dbReference>
<reference evidence="9 10" key="1">
    <citation type="journal article" date="2013" name="Nat. Genet.">
        <title>The high-quality draft genome of peach (Prunus persica) identifies unique patterns of genetic diversity, domestication and genome evolution.</title>
        <authorList>
            <consortium name="International Peach Genome Initiative"/>
            <person name="Verde I."/>
            <person name="Abbott A.G."/>
            <person name="Scalabrin S."/>
            <person name="Jung S."/>
            <person name="Shu S."/>
            <person name="Marroni F."/>
            <person name="Zhebentyayeva T."/>
            <person name="Dettori M.T."/>
            <person name="Grimwood J."/>
            <person name="Cattonaro F."/>
            <person name="Zuccolo A."/>
            <person name="Rossini L."/>
            <person name="Jenkins J."/>
            <person name="Vendramin E."/>
            <person name="Meisel L.A."/>
            <person name="Decroocq V."/>
            <person name="Sosinski B."/>
            <person name="Prochnik S."/>
            <person name="Mitros T."/>
            <person name="Policriti A."/>
            <person name="Cipriani G."/>
            <person name="Dondini L."/>
            <person name="Ficklin S."/>
            <person name="Goodstein D.M."/>
            <person name="Xuan P."/>
            <person name="Del Fabbro C."/>
            <person name="Aramini V."/>
            <person name="Copetti D."/>
            <person name="Gonzalez S."/>
            <person name="Horner D.S."/>
            <person name="Falchi R."/>
            <person name="Lucas S."/>
            <person name="Mica E."/>
            <person name="Maldonado J."/>
            <person name="Lazzari B."/>
            <person name="Bielenberg D."/>
            <person name="Pirona R."/>
            <person name="Miculan M."/>
            <person name="Barakat A."/>
            <person name="Testolin R."/>
            <person name="Stella A."/>
            <person name="Tartarini S."/>
            <person name="Tonutti P."/>
            <person name="Arus P."/>
            <person name="Orellana A."/>
            <person name="Wells C."/>
            <person name="Main D."/>
            <person name="Vizzotto G."/>
            <person name="Silva H."/>
            <person name="Salamini F."/>
            <person name="Schmutz J."/>
            <person name="Morgante M."/>
            <person name="Rokhsar D.S."/>
        </authorList>
    </citation>
    <scope>NUCLEOTIDE SEQUENCE [LARGE SCALE GENOMIC DNA]</scope>
    <source>
        <strain evidence="10">cv. Nemared</strain>
    </source>
</reference>
<dbReference type="SUPFAM" id="SSF56327">
    <property type="entry name" value="LDH C-terminal domain-like"/>
    <property type="match status" value="1"/>
</dbReference>
<dbReference type="Gramene" id="ONI18053">
    <property type="protein sequence ID" value="ONI18053"/>
    <property type="gene ID" value="PRUPE_3G194400"/>
</dbReference>
<dbReference type="Pfam" id="PF02866">
    <property type="entry name" value="Ldh_1_C"/>
    <property type="match status" value="1"/>
</dbReference>
<evidence type="ECO:0000313" key="9">
    <source>
        <dbReference type="EMBL" id="ONI18053.1"/>
    </source>
</evidence>
<dbReference type="InterPro" id="IPR022383">
    <property type="entry name" value="Lactate/malate_DH_C"/>
</dbReference>
<evidence type="ECO:0000256" key="2">
    <source>
        <dbReference type="ARBA" id="ARBA00011738"/>
    </source>
</evidence>
<evidence type="ECO:0000256" key="6">
    <source>
        <dbReference type="ARBA" id="ARBA00023027"/>
    </source>
</evidence>
<dbReference type="EC" id="1.1.1.37" evidence="3"/>
<dbReference type="GO" id="GO:0005737">
    <property type="term" value="C:cytoplasm"/>
    <property type="evidence" value="ECO:0000318"/>
    <property type="project" value="GO_Central"/>
</dbReference>
<name>A0A251Q2N0_PRUPE</name>
<evidence type="ECO:0000256" key="5">
    <source>
        <dbReference type="ARBA" id="ARBA00023002"/>
    </source>
</evidence>
<dbReference type="eggNOG" id="KOG1494">
    <property type="taxonomic scope" value="Eukaryota"/>
</dbReference>
<dbReference type="InterPro" id="IPR015955">
    <property type="entry name" value="Lactate_DH/Glyco_Ohase_4_C"/>
</dbReference>
<keyword evidence="6" id="KW-0520">NAD</keyword>
<proteinExistence type="inferred from homology"/>
<dbReference type="InterPro" id="IPR036291">
    <property type="entry name" value="NAD(P)-bd_dom_sf"/>
</dbReference>
<dbReference type="AlphaFoldDB" id="A0A251Q2N0"/>
<sequence>MPKDKGKMREGPRPKMMIQYPRPMGQDPFLSGEWSLFIDVSALYLYDMKNVTDVVIDLSHCDIPAQVLDFVGASQLANSLKCVDVVVIAAQVPNIVMLSMMTCDDLFNINASIVKKLVEAVADNCPKALIHIISNSMNSRVSFVAEEHNLKPINVDVSVVGGHAKITIPSVSLNDEEVENLTVKIQNAGTEVVEEKGGVGSATLSMVYAAARFVESSMRALDGDGDIYEYSYVESDLIELTFFASRVKLGRNGVEALVTYMTSKYEQKALEALKRELKSSIENGIAFANKQAATA</sequence>
<evidence type="ECO:0000259" key="8">
    <source>
        <dbReference type="Pfam" id="PF02866"/>
    </source>
</evidence>
<comment type="similarity">
    <text evidence="1">Belongs to the LDH/MDH superfamily. MDH type 1 family.</text>
</comment>
<evidence type="ECO:0000256" key="1">
    <source>
        <dbReference type="ARBA" id="ARBA00008824"/>
    </source>
</evidence>
<keyword evidence="10" id="KW-1185">Reference proteome</keyword>
<evidence type="ECO:0000256" key="3">
    <source>
        <dbReference type="ARBA" id="ARBA00012995"/>
    </source>
</evidence>
<keyword evidence="4" id="KW-0816">Tricarboxylic acid cycle</keyword>
<dbReference type="PANTHER" id="PTHR11540:SF16">
    <property type="entry name" value="MALATE DEHYDROGENASE, MITOCHONDRIAL"/>
    <property type="match status" value="1"/>
</dbReference>
<comment type="subunit">
    <text evidence="2">Homodimer.</text>
</comment>
<dbReference type="EMBL" id="CM007653">
    <property type="protein sequence ID" value="ONI18053.1"/>
    <property type="molecule type" value="Genomic_DNA"/>
</dbReference>
<feature type="domain" description="Lactate/malate dehydrogenase C-terminal" evidence="8">
    <location>
        <begin position="142"/>
        <end position="287"/>
    </location>
</feature>
<accession>A0A251Q2N0</accession>
<evidence type="ECO:0000313" key="10">
    <source>
        <dbReference type="Proteomes" id="UP000006882"/>
    </source>
</evidence>
<organism evidence="9 10">
    <name type="scientific">Prunus persica</name>
    <name type="common">Peach</name>
    <name type="synonym">Amygdalus persica</name>
    <dbReference type="NCBI Taxonomy" id="3760"/>
    <lineage>
        <taxon>Eukaryota</taxon>
        <taxon>Viridiplantae</taxon>
        <taxon>Streptophyta</taxon>
        <taxon>Embryophyta</taxon>
        <taxon>Tracheophyta</taxon>
        <taxon>Spermatophyta</taxon>
        <taxon>Magnoliopsida</taxon>
        <taxon>eudicotyledons</taxon>
        <taxon>Gunneridae</taxon>
        <taxon>Pentapetalae</taxon>
        <taxon>rosids</taxon>
        <taxon>fabids</taxon>
        <taxon>Rosales</taxon>
        <taxon>Rosaceae</taxon>
        <taxon>Amygdaloideae</taxon>
        <taxon>Amygdaleae</taxon>
        <taxon>Prunus</taxon>
    </lineage>
</organism>
<comment type="catalytic activity">
    <reaction evidence="7">
        <text>(S)-malate + NAD(+) = oxaloacetate + NADH + H(+)</text>
        <dbReference type="Rhea" id="RHEA:21432"/>
        <dbReference type="ChEBI" id="CHEBI:15378"/>
        <dbReference type="ChEBI" id="CHEBI:15589"/>
        <dbReference type="ChEBI" id="CHEBI:16452"/>
        <dbReference type="ChEBI" id="CHEBI:57540"/>
        <dbReference type="ChEBI" id="CHEBI:57945"/>
        <dbReference type="EC" id="1.1.1.37"/>
    </reaction>
</comment>
<dbReference type="GO" id="GO:0030060">
    <property type="term" value="F:L-malate dehydrogenase (NAD+) activity"/>
    <property type="evidence" value="ECO:0000318"/>
    <property type="project" value="GO_Central"/>
</dbReference>
<dbReference type="SUPFAM" id="SSF51735">
    <property type="entry name" value="NAD(P)-binding Rossmann-fold domains"/>
    <property type="match status" value="1"/>
</dbReference>